<dbReference type="AlphaFoldDB" id="K6VJ80"/>
<dbReference type="VEuPathDB" id="PlasmoDB:PCYB_002000"/>
<dbReference type="GeneID" id="14695994"/>
<evidence type="ECO:0000313" key="2">
    <source>
        <dbReference type="Proteomes" id="UP000006319"/>
    </source>
</evidence>
<organism evidence="1 2">
    <name type="scientific">Plasmodium cynomolgi (strain B)</name>
    <dbReference type="NCBI Taxonomy" id="1120755"/>
    <lineage>
        <taxon>Eukaryota</taxon>
        <taxon>Sar</taxon>
        <taxon>Alveolata</taxon>
        <taxon>Apicomplexa</taxon>
        <taxon>Aconoidasida</taxon>
        <taxon>Haemosporida</taxon>
        <taxon>Plasmodiidae</taxon>
        <taxon>Plasmodium</taxon>
        <taxon>Plasmodium (Plasmodium)</taxon>
    </lineage>
</organism>
<gene>
    <name evidence="1" type="ORF">PCYB_002000</name>
</gene>
<evidence type="ECO:0000313" key="1">
    <source>
        <dbReference type="EMBL" id="GAB69452.1"/>
    </source>
</evidence>
<proteinExistence type="predicted"/>
<protein>
    <submittedName>
        <fullName evidence="1">CYIR protein</fullName>
    </submittedName>
</protein>
<accession>K6VJ80</accession>
<sequence length="279" mass="32840">MSFIDVYLNYSCYNRLKVYYERSQLTGLGRGYLGESIDVLKKGGINTSPYYKLFEELARLFSGDDASIRYGIIPSCIYINYLLNKNMRANYGYLYNEESFKILKLFDHNYSIKKYNNLKNSCESYIRFLDTNEYKSMDVLYELYYLYDQLVSSNIQNNIGLSCAYISLLARHYRNILDIPNVSKFLLSKLESLKELIVEREKNFKLKCSLTLPQITLPTEDTTNSVGHYGKKNKNKKKDYMEKHNMYNIQYYQEQGSQDKKLKTHITCCRGFLIEGLTK</sequence>
<dbReference type="KEGG" id="pcy:PCYB_002000"/>
<keyword evidence="2" id="KW-1185">Reference proteome</keyword>
<dbReference type="RefSeq" id="XP_004227670.1">
    <property type="nucleotide sequence ID" value="XM_004227622.1"/>
</dbReference>
<dbReference type="PhylomeDB" id="K6VJ80"/>
<dbReference type="OrthoDB" id="10564675at2759"/>
<dbReference type="EMBL" id="DF157173">
    <property type="protein sequence ID" value="GAB69452.1"/>
    <property type="molecule type" value="Genomic_DNA"/>
</dbReference>
<dbReference type="Proteomes" id="UP000006319">
    <property type="component" value="Unassembled WGS sequence"/>
</dbReference>
<name>K6VJ80_PLACD</name>
<reference evidence="1 2" key="1">
    <citation type="journal article" date="2012" name="Nat. Genet.">
        <title>Plasmodium cynomolgi genome sequences provide insight into Plasmodium vivax and the monkey malaria clade.</title>
        <authorList>
            <person name="Tachibana S."/>
            <person name="Sullivan S.A."/>
            <person name="Kawai S."/>
            <person name="Nakamura S."/>
            <person name="Kim H.R."/>
            <person name="Goto N."/>
            <person name="Arisue N."/>
            <person name="Palacpac N.M.Q."/>
            <person name="Honma H."/>
            <person name="Yagi M."/>
            <person name="Tougan T."/>
            <person name="Katakai Y."/>
            <person name="Kaneko O."/>
            <person name="Mita T."/>
            <person name="Kita K."/>
            <person name="Yasutomi Y."/>
            <person name="Sutton P.L."/>
            <person name="Shakhbatyan R."/>
            <person name="Horii T."/>
            <person name="Yasunaga T."/>
            <person name="Barnwell J.W."/>
            <person name="Escalante A.A."/>
            <person name="Carlton J.M."/>
            <person name="Tanabe K."/>
        </authorList>
    </citation>
    <scope>NUCLEOTIDE SEQUENCE [LARGE SCALE GENOMIC DNA]</scope>
    <source>
        <strain evidence="1 2">B</strain>
    </source>
</reference>